<dbReference type="GO" id="GO:0046686">
    <property type="term" value="P:response to cadmium ion"/>
    <property type="evidence" value="ECO:0007669"/>
    <property type="project" value="TreeGrafter"/>
</dbReference>
<dbReference type="SUPFAM" id="SSF46785">
    <property type="entry name" value="Winged helix' DNA-binding domain"/>
    <property type="match status" value="1"/>
</dbReference>
<evidence type="ECO:0000313" key="3">
    <source>
        <dbReference type="Proteomes" id="UP000256845"/>
    </source>
</evidence>
<dbReference type="RefSeq" id="WP_115935237.1">
    <property type="nucleotide sequence ID" value="NZ_QRDW01000001.1"/>
</dbReference>
<dbReference type="Pfam" id="PF12840">
    <property type="entry name" value="HTH_20"/>
    <property type="match status" value="1"/>
</dbReference>
<dbReference type="OrthoDB" id="9797716at2"/>
<dbReference type="PANTHER" id="PTHR39168:SF1">
    <property type="entry name" value="TRANSCRIPTIONAL REGULATORY PROTEIN"/>
    <property type="match status" value="1"/>
</dbReference>
<dbReference type="InterPro" id="IPR001845">
    <property type="entry name" value="HTH_ArsR_DNA-bd_dom"/>
</dbReference>
<dbReference type="EMBL" id="QRDW01000001">
    <property type="protein sequence ID" value="RED54165.1"/>
    <property type="molecule type" value="Genomic_DNA"/>
</dbReference>
<dbReference type="InterPro" id="IPR011991">
    <property type="entry name" value="ArsR-like_HTH"/>
</dbReference>
<dbReference type="SMART" id="SM00418">
    <property type="entry name" value="HTH_ARSR"/>
    <property type="match status" value="1"/>
</dbReference>
<dbReference type="PANTHER" id="PTHR39168">
    <property type="entry name" value="TRANSCRIPTIONAL REGULATOR-RELATED"/>
    <property type="match status" value="1"/>
</dbReference>
<dbReference type="GO" id="GO:0010288">
    <property type="term" value="P:response to lead ion"/>
    <property type="evidence" value="ECO:0007669"/>
    <property type="project" value="TreeGrafter"/>
</dbReference>
<dbReference type="InterPro" id="IPR036390">
    <property type="entry name" value="WH_DNA-bd_sf"/>
</dbReference>
<dbReference type="GO" id="GO:0003677">
    <property type="term" value="F:DNA binding"/>
    <property type="evidence" value="ECO:0007669"/>
    <property type="project" value="TreeGrafter"/>
</dbReference>
<organism evidence="2 3">
    <name type="scientific">Aestuariispira insulae</name>
    <dbReference type="NCBI Taxonomy" id="1461337"/>
    <lineage>
        <taxon>Bacteria</taxon>
        <taxon>Pseudomonadati</taxon>
        <taxon>Pseudomonadota</taxon>
        <taxon>Alphaproteobacteria</taxon>
        <taxon>Rhodospirillales</taxon>
        <taxon>Kiloniellaceae</taxon>
        <taxon>Aestuariispira</taxon>
    </lineage>
</organism>
<dbReference type="GO" id="GO:0003700">
    <property type="term" value="F:DNA-binding transcription factor activity"/>
    <property type="evidence" value="ECO:0007669"/>
    <property type="project" value="InterPro"/>
</dbReference>
<dbReference type="GO" id="GO:0032791">
    <property type="term" value="F:lead ion binding"/>
    <property type="evidence" value="ECO:0007669"/>
    <property type="project" value="TreeGrafter"/>
</dbReference>
<dbReference type="PRINTS" id="PR00778">
    <property type="entry name" value="HTHARSR"/>
</dbReference>
<name>A0A3D9HXN0_9PROT</name>
<dbReference type="GO" id="GO:0097063">
    <property type="term" value="F:cadmium ion sensor activity"/>
    <property type="evidence" value="ECO:0007669"/>
    <property type="project" value="TreeGrafter"/>
</dbReference>
<dbReference type="CDD" id="cd00090">
    <property type="entry name" value="HTH_ARSR"/>
    <property type="match status" value="1"/>
</dbReference>
<evidence type="ECO:0000259" key="1">
    <source>
        <dbReference type="PROSITE" id="PS50987"/>
    </source>
</evidence>
<feature type="domain" description="HTH arsR-type" evidence="1">
    <location>
        <begin position="1"/>
        <end position="94"/>
    </location>
</feature>
<evidence type="ECO:0000313" key="2">
    <source>
        <dbReference type="EMBL" id="RED54165.1"/>
    </source>
</evidence>
<dbReference type="Proteomes" id="UP000256845">
    <property type="component" value="Unassembled WGS sequence"/>
</dbReference>
<reference evidence="2 3" key="1">
    <citation type="submission" date="2018-07" db="EMBL/GenBank/DDBJ databases">
        <title>Genomic Encyclopedia of Type Strains, Phase III (KMG-III): the genomes of soil and plant-associated and newly described type strains.</title>
        <authorList>
            <person name="Whitman W."/>
        </authorList>
    </citation>
    <scope>NUCLEOTIDE SEQUENCE [LARGE SCALE GENOMIC DNA]</scope>
    <source>
        <strain evidence="2 3">CECT 8488</strain>
    </source>
</reference>
<gene>
    <name evidence="2" type="ORF">DFP90_101968</name>
</gene>
<dbReference type="Gene3D" id="1.10.10.10">
    <property type="entry name" value="Winged helix-like DNA-binding domain superfamily/Winged helix DNA-binding domain"/>
    <property type="match status" value="1"/>
</dbReference>
<comment type="caution">
    <text evidence="2">The sequence shown here is derived from an EMBL/GenBank/DDBJ whole genome shotgun (WGS) entry which is preliminary data.</text>
</comment>
<dbReference type="InterPro" id="IPR052543">
    <property type="entry name" value="HTH_Metal-responsive_Reg"/>
</dbReference>
<dbReference type="InterPro" id="IPR036388">
    <property type="entry name" value="WH-like_DNA-bd_sf"/>
</dbReference>
<keyword evidence="3" id="KW-1185">Reference proteome</keyword>
<dbReference type="AlphaFoldDB" id="A0A3D9HXN0"/>
<sequence>MIEGPYIAEIASLIGDPARANMLSALMDGRALTATELSLIAGVTPQTASSHLGKMQTAGLLSLEKQGRHRYFRLSGQDVADALEALMVLSSQTNPRKRHTGPKDQAMRHARTCYDHLAGCVGVALTDALIERGLIRDQDHGLAITEAGSRYFEQIGIDIPQLKTGKRAVTRPCLDWSERRPHLGGALGAAILDRFLEKGWLNRRKNSRTIQITPPGYQALREEFGIPADLLAANV</sequence>
<accession>A0A3D9HXN0</accession>
<dbReference type="PROSITE" id="PS50987">
    <property type="entry name" value="HTH_ARSR_2"/>
    <property type="match status" value="1"/>
</dbReference>
<proteinExistence type="predicted"/>
<protein>
    <submittedName>
        <fullName evidence="2">ArsR family transcriptional regulator</fullName>
    </submittedName>
</protein>